<name>T2M623_HYDVU</name>
<dbReference type="InterPro" id="IPR036065">
    <property type="entry name" value="BolA-like_sf"/>
</dbReference>
<comment type="similarity">
    <text evidence="1">Belongs to the BolA/IbaG family.</text>
</comment>
<dbReference type="GO" id="GO:0051537">
    <property type="term" value="F:2 iron, 2 sulfur cluster binding"/>
    <property type="evidence" value="ECO:0007669"/>
    <property type="project" value="InterPro"/>
</dbReference>
<dbReference type="PANTHER" id="PTHR12735">
    <property type="entry name" value="BOLA-LIKE PROTEIN-RELATED"/>
    <property type="match status" value="1"/>
</dbReference>
<dbReference type="PANTHER" id="PTHR12735:SF27">
    <property type="entry name" value="BOLA-LIKE PROTEIN 2"/>
    <property type="match status" value="1"/>
</dbReference>
<dbReference type="AlphaFoldDB" id="T2M623"/>
<dbReference type="SUPFAM" id="SSF82657">
    <property type="entry name" value="BolA-like"/>
    <property type="match status" value="1"/>
</dbReference>
<gene>
    <name evidence="2" type="primary">BOLA2</name>
</gene>
<evidence type="ECO:0000256" key="1">
    <source>
        <dbReference type="RuleBase" id="RU003860"/>
    </source>
</evidence>
<dbReference type="PIRSF" id="PIRSF003113">
    <property type="entry name" value="BolA"/>
    <property type="match status" value="1"/>
</dbReference>
<evidence type="ECO:0000313" key="2">
    <source>
        <dbReference type="EMBL" id="CDG67392.1"/>
    </source>
</evidence>
<dbReference type="Pfam" id="PF01722">
    <property type="entry name" value="BolA"/>
    <property type="match status" value="1"/>
</dbReference>
<dbReference type="GO" id="GO:0051604">
    <property type="term" value="P:protein maturation"/>
    <property type="evidence" value="ECO:0007669"/>
    <property type="project" value="InterPro"/>
</dbReference>
<dbReference type="Gene3D" id="3.10.20.90">
    <property type="entry name" value="Phosphatidylinositol 3-kinase Catalytic Subunit, Chain A, domain 1"/>
    <property type="match status" value="1"/>
</dbReference>
<dbReference type="GO" id="GO:0005634">
    <property type="term" value="C:nucleus"/>
    <property type="evidence" value="ECO:0007669"/>
    <property type="project" value="TreeGrafter"/>
</dbReference>
<sequence length="83" mass="9350">MTAEKIEALIKEKLNPVHFEITDKSGGCGSMFAVVIVSDEFNGKPLLQRHRLVNTILKDILPSIHAFEMKTLTVEQWKSQPSN</sequence>
<organism evidence="2">
    <name type="scientific">Hydra vulgaris</name>
    <name type="common">Hydra</name>
    <name type="synonym">Hydra attenuata</name>
    <dbReference type="NCBI Taxonomy" id="6087"/>
    <lineage>
        <taxon>Eukaryota</taxon>
        <taxon>Metazoa</taxon>
        <taxon>Cnidaria</taxon>
        <taxon>Hydrozoa</taxon>
        <taxon>Hydroidolina</taxon>
        <taxon>Anthoathecata</taxon>
        <taxon>Aplanulata</taxon>
        <taxon>Hydridae</taxon>
        <taxon>Hydra</taxon>
    </lineage>
</organism>
<dbReference type="OMA" id="VHAFSQK"/>
<protein>
    <submittedName>
        <fullName evidence="2">BolA-like protein 2</fullName>
    </submittedName>
</protein>
<dbReference type="EMBL" id="HAAD01001160">
    <property type="protein sequence ID" value="CDG67392.1"/>
    <property type="molecule type" value="mRNA"/>
</dbReference>
<proteinExistence type="evidence at transcript level"/>
<dbReference type="InterPro" id="IPR002634">
    <property type="entry name" value="BolA"/>
</dbReference>
<reference evidence="2" key="1">
    <citation type="journal article" date="2013" name="Genome Biol. Evol.">
        <title>Punctuated emergences of genetic and phenotypic innovations in eumetazoan, bilaterian, euteleostome, and hominidae ancestors.</title>
        <authorList>
            <person name="Wenger Y."/>
            <person name="Galliot B."/>
        </authorList>
    </citation>
    <scope>NUCLEOTIDE SEQUENCE</scope>
    <source>
        <tissue evidence="2">Whole animals</tissue>
    </source>
</reference>
<dbReference type="GO" id="GO:0006879">
    <property type="term" value="P:intracellular iron ion homeostasis"/>
    <property type="evidence" value="ECO:0007669"/>
    <property type="project" value="InterPro"/>
</dbReference>
<dbReference type="KEGG" id="hmg:105843774"/>
<dbReference type="OrthoDB" id="4983at2759"/>
<dbReference type="InterPro" id="IPR045115">
    <property type="entry name" value="BOL2"/>
</dbReference>
<dbReference type="GO" id="GO:0005829">
    <property type="term" value="C:cytosol"/>
    <property type="evidence" value="ECO:0007669"/>
    <property type="project" value="TreeGrafter"/>
</dbReference>
<accession>T2M623</accession>